<proteinExistence type="predicted"/>
<evidence type="ECO:0000313" key="3">
    <source>
        <dbReference type="Proteomes" id="UP000739538"/>
    </source>
</evidence>
<dbReference type="InterPro" id="IPR052018">
    <property type="entry name" value="PHP_domain"/>
</dbReference>
<dbReference type="Pfam" id="PF02811">
    <property type="entry name" value="PHP"/>
    <property type="match status" value="1"/>
</dbReference>
<evidence type="ECO:0000313" key="2">
    <source>
        <dbReference type="EMBL" id="MCA9754184.1"/>
    </source>
</evidence>
<dbReference type="CDD" id="cd07438">
    <property type="entry name" value="PHP_HisPPase_AMP"/>
    <property type="match status" value="1"/>
</dbReference>
<dbReference type="EMBL" id="JAGQHS010000001">
    <property type="protein sequence ID" value="MCA9754184.1"/>
    <property type="molecule type" value="Genomic_DNA"/>
</dbReference>
<dbReference type="PANTHER" id="PTHR42924">
    <property type="entry name" value="EXONUCLEASE"/>
    <property type="match status" value="1"/>
</dbReference>
<comment type="caution">
    <text evidence="2">The sequence shown here is derived from an EMBL/GenBank/DDBJ whole genome shotgun (WGS) entry which is preliminary data.</text>
</comment>
<sequence>MTGRIDLHLHTLCSDGRLSPSELVRELASNGVTVAAITDHDTVDGWSEGHRAAEEMGIRLICGTELSVAHEGQDLHVLAYFVDPEDAEFRDVLEGMKRDRIRRMEEMVGRLVQLGIPARMEPVMERAGRGSVGRVHLAQELVERGWVRTYGDAFQHYLGDGAPACRPKTTLPLASSLAAIRAAGGVAVLAHPGIYDLDGLLEVMVPLGLEGLEVYHPSHSTEQVKAFEELADQWGLVKTGGSDYHGAREQELPPGSIDLGQEIVDELEARRPSARTRGDFA</sequence>
<reference evidence="2" key="2">
    <citation type="journal article" date="2021" name="Microbiome">
        <title>Successional dynamics and alternative stable states in a saline activated sludge microbial community over 9 years.</title>
        <authorList>
            <person name="Wang Y."/>
            <person name="Ye J."/>
            <person name="Ju F."/>
            <person name="Liu L."/>
            <person name="Boyd J.A."/>
            <person name="Deng Y."/>
            <person name="Parks D.H."/>
            <person name="Jiang X."/>
            <person name="Yin X."/>
            <person name="Woodcroft B.J."/>
            <person name="Tyson G.W."/>
            <person name="Hugenholtz P."/>
            <person name="Polz M.F."/>
            <person name="Zhang T."/>
        </authorList>
    </citation>
    <scope>NUCLEOTIDE SEQUENCE</scope>
    <source>
        <strain evidence="2">HKST-UBA02</strain>
    </source>
</reference>
<dbReference type="SUPFAM" id="SSF89550">
    <property type="entry name" value="PHP domain-like"/>
    <property type="match status" value="1"/>
</dbReference>
<organism evidence="2 3">
    <name type="scientific">Eiseniibacteriota bacterium</name>
    <dbReference type="NCBI Taxonomy" id="2212470"/>
    <lineage>
        <taxon>Bacteria</taxon>
        <taxon>Candidatus Eiseniibacteriota</taxon>
    </lineage>
</organism>
<dbReference type="InterPro" id="IPR004013">
    <property type="entry name" value="PHP_dom"/>
</dbReference>
<protein>
    <submittedName>
        <fullName evidence="2">PHP domain-containing protein</fullName>
    </submittedName>
</protein>
<gene>
    <name evidence="2" type="ORF">KDA27_00160</name>
</gene>
<dbReference type="GO" id="GO:0035312">
    <property type="term" value="F:5'-3' DNA exonuclease activity"/>
    <property type="evidence" value="ECO:0007669"/>
    <property type="project" value="TreeGrafter"/>
</dbReference>
<dbReference type="AlphaFoldDB" id="A0A956NBZ1"/>
<accession>A0A956NBZ1</accession>
<reference evidence="2" key="1">
    <citation type="submission" date="2020-04" db="EMBL/GenBank/DDBJ databases">
        <authorList>
            <person name="Zhang T."/>
        </authorList>
    </citation>
    <scope>NUCLEOTIDE SEQUENCE</scope>
    <source>
        <strain evidence="2">HKST-UBA02</strain>
    </source>
</reference>
<evidence type="ECO:0000259" key="1">
    <source>
        <dbReference type="SMART" id="SM00481"/>
    </source>
</evidence>
<feature type="domain" description="Polymerase/histidinol phosphatase N-terminal" evidence="1">
    <location>
        <begin position="5"/>
        <end position="70"/>
    </location>
</feature>
<dbReference type="Gene3D" id="1.10.150.650">
    <property type="match status" value="1"/>
</dbReference>
<dbReference type="InterPro" id="IPR003141">
    <property type="entry name" value="Pol/His_phosphatase_N"/>
</dbReference>
<dbReference type="GO" id="GO:0004534">
    <property type="term" value="F:5'-3' RNA exonuclease activity"/>
    <property type="evidence" value="ECO:0007669"/>
    <property type="project" value="TreeGrafter"/>
</dbReference>
<dbReference type="SMART" id="SM00481">
    <property type="entry name" value="POLIIIAc"/>
    <property type="match status" value="1"/>
</dbReference>
<dbReference type="Gene3D" id="3.20.20.140">
    <property type="entry name" value="Metal-dependent hydrolases"/>
    <property type="match status" value="1"/>
</dbReference>
<name>A0A956NBZ1_UNCEI</name>
<dbReference type="PANTHER" id="PTHR42924:SF3">
    <property type="entry name" value="POLYMERASE_HISTIDINOL PHOSPHATASE N-TERMINAL DOMAIN-CONTAINING PROTEIN"/>
    <property type="match status" value="1"/>
</dbReference>
<dbReference type="Proteomes" id="UP000739538">
    <property type="component" value="Unassembled WGS sequence"/>
</dbReference>
<dbReference type="InterPro" id="IPR016195">
    <property type="entry name" value="Pol/histidinol_Pase-like"/>
</dbReference>